<name>A0A1X7RNP5_ZYMT9</name>
<evidence type="ECO:0000313" key="3">
    <source>
        <dbReference type="Proteomes" id="UP000215127"/>
    </source>
</evidence>
<keyword evidence="3" id="KW-1185">Reference proteome</keyword>
<dbReference type="AlphaFoldDB" id="A0A1X7RNP5"/>
<organism evidence="2 3">
    <name type="scientific">Zymoseptoria tritici (strain ST99CH_3D7)</name>
    <dbReference type="NCBI Taxonomy" id="1276538"/>
    <lineage>
        <taxon>Eukaryota</taxon>
        <taxon>Fungi</taxon>
        <taxon>Dikarya</taxon>
        <taxon>Ascomycota</taxon>
        <taxon>Pezizomycotina</taxon>
        <taxon>Dothideomycetes</taxon>
        <taxon>Dothideomycetidae</taxon>
        <taxon>Mycosphaerellales</taxon>
        <taxon>Mycosphaerellaceae</taxon>
        <taxon>Zymoseptoria</taxon>
    </lineage>
</organism>
<proteinExistence type="predicted"/>
<feature type="region of interest" description="Disordered" evidence="1">
    <location>
        <begin position="1"/>
        <end position="27"/>
    </location>
</feature>
<reference evidence="2 3" key="1">
    <citation type="submission" date="2016-06" db="EMBL/GenBank/DDBJ databases">
        <authorList>
            <person name="Kjaerup R.B."/>
            <person name="Dalgaard T.S."/>
            <person name="Juul-Madsen H.R."/>
        </authorList>
    </citation>
    <scope>NUCLEOTIDE SEQUENCE [LARGE SCALE GENOMIC DNA]</scope>
</reference>
<protein>
    <submittedName>
        <fullName evidence="2">Uncharacterized protein</fullName>
    </submittedName>
</protein>
<evidence type="ECO:0000313" key="2">
    <source>
        <dbReference type="EMBL" id="SMQ49029.1"/>
    </source>
</evidence>
<evidence type="ECO:0000256" key="1">
    <source>
        <dbReference type="SAM" id="MobiDB-lite"/>
    </source>
</evidence>
<dbReference type="EMBL" id="LT853694">
    <property type="protein sequence ID" value="SMQ49029.1"/>
    <property type="molecule type" value="Genomic_DNA"/>
</dbReference>
<sequence length="91" mass="10401">MQRSSQVRNLRLQGSLQRPPSRTLWSTSGWSTRPLHDVFGSVKLDRKKLTRKTKQIPDRSASYTTVLRSPQRSIALCIGTLTWEFKNVDGS</sequence>
<gene>
    <name evidence="2" type="ORF">ZT3D7_G4180</name>
</gene>
<dbReference type="Proteomes" id="UP000215127">
    <property type="component" value="Chromosome 3"/>
</dbReference>
<accession>A0A1X7RNP5</accession>